<proteinExistence type="predicted"/>
<dbReference type="KEGG" id="rah:Rahaq_5046"/>
<dbReference type="Gene3D" id="3.40.190.10">
    <property type="entry name" value="Periplasmic binding protein-like II"/>
    <property type="match status" value="2"/>
</dbReference>
<gene>
    <name evidence="3" type="ordered locus">Rahaq_5046</name>
</gene>
<feature type="signal peptide" evidence="2">
    <location>
        <begin position="1"/>
        <end position="27"/>
    </location>
</feature>
<dbReference type="Proteomes" id="UP000007257">
    <property type="component" value="Plasmid pRAHAQ02"/>
</dbReference>
<evidence type="ECO:0000256" key="2">
    <source>
        <dbReference type="SAM" id="SignalP"/>
    </source>
</evidence>
<organism evidence="3 4">
    <name type="scientific">Rahnella sp. (strain Y9602)</name>
    <dbReference type="NCBI Taxonomy" id="2703885"/>
    <lineage>
        <taxon>Bacteria</taxon>
        <taxon>Pseudomonadati</taxon>
        <taxon>Pseudomonadota</taxon>
        <taxon>Gammaproteobacteria</taxon>
        <taxon>Enterobacterales</taxon>
        <taxon>Yersiniaceae</taxon>
        <taxon>Rahnella</taxon>
    </lineage>
</organism>
<geneLocation type="plasmid" evidence="3 4">
    <name>pRAHAQ02</name>
</geneLocation>
<dbReference type="AlphaFoldDB" id="A0A0H3FJX7"/>
<dbReference type="EMBL" id="CP002507">
    <property type="protein sequence ID" value="ADW76621.1"/>
    <property type="molecule type" value="Genomic_DNA"/>
</dbReference>
<evidence type="ECO:0000256" key="1">
    <source>
        <dbReference type="ARBA" id="ARBA00022729"/>
    </source>
</evidence>
<dbReference type="HOGENOM" id="CLU_026974_3_0_6"/>
<feature type="chain" id="PRO_5002609363" evidence="2">
    <location>
        <begin position="28"/>
        <end position="368"/>
    </location>
</feature>
<dbReference type="PANTHER" id="PTHR30006:SF2">
    <property type="entry name" value="ABC TRANSPORTER SUBSTRATE-BINDING PROTEIN"/>
    <property type="match status" value="1"/>
</dbReference>
<evidence type="ECO:0000313" key="3">
    <source>
        <dbReference type="EMBL" id="ADW76621.1"/>
    </source>
</evidence>
<accession>A0A0H3FJX7</accession>
<dbReference type="GO" id="GO:0015888">
    <property type="term" value="P:thiamine transport"/>
    <property type="evidence" value="ECO:0007669"/>
    <property type="project" value="TreeGrafter"/>
</dbReference>
<dbReference type="GO" id="GO:0030976">
    <property type="term" value="F:thiamine pyrophosphate binding"/>
    <property type="evidence" value="ECO:0007669"/>
    <property type="project" value="TreeGrafter"/>
</dbReference>
<dbReference type="Pfam" id="PF13343">
    <property type="entry name" value="SBP_bac_6"/>
    <property type="match status" value="1"/>
</dbReference>
<dbReference type="SUPFAM" id="SSF53850">
    <property type="entry name" value="Periplasmic binding protein-like II"/>
    <property type="match status" value="1"/>
</dbReference>
<dbReference type="RefSeq" id="WP_013578302.1">
    <property type="nucleotide sequence ID" value="NC_015063.1"/>
</dbReference>
<name>A0A0H3FJX7_RAHSY</name>
<sequence length="368" mass="39278" precursor="true">MRVNTTAGLLASVATMALAVLPAAASAQDLNALVAGAKAEGQLTVIAVSHDWCGYGALIQGFKDKYGLVVNELNPNAGSGEELATIKANIGNTGPQAPDVIDVGMVFGPTAMQDELLQPYKVKNWDSIPDAVKDPEGHWYGDYYGVLAFLVNKDVAKKSPTDWSDLRDPMYKKSISLPADPRTANNAILSIYAAGLATGAKSGADAARAGIAFYRQLNEIGNLVPTFGTAAAIAKGETPITSRWDFNGVIYNENFHGNPLIETIVPKVTVAGVYAQAISKYAPHPNAAKLWMEYLYSDEGQIGFLHGLCHPIRFDQMRKAGSITDEMVAKLPPSGDNVVFPALQDLIEVGKIVAENWTTSINANAKKN</sequence>
<reference evidence="3 4" key="2">
    <citation type="journal article" date="2012" name="J. Bacteriol.">
        <title>Complete Genome Sequence of Rahnella sp. Strain Y9602, a Gammaproteobacterium Isolate from Metal- and Radionuclide-Contaminated Soil.</title>
        <authorList>
            <person name="Martinez R.J."/>
            <person name="Bruce D."/>
            <person name="Detter C."/>
            <person name="Goodwin L.A."/>
            <person name="Han J."/>
            <person name="Han C.S."/>
            <person name="Held B."/>
            <person name="Land M.L."/>
            <person name="Mikhailova N."/>
            <person name="Nolan M."/>
            <person name="Pennacchio L."/>
            <person name="Pitluck S."/>
            <person name="Tapia R."/>
            <person name="Woyke T."/>
            <person name="Sobecky P.A."/>
        </authorList>
    </citation>
    <scope>NUCLEOTIDE SEQUENCE [LARGE SCALE GENOMIC DNA]</scope>
    <source>
        <strain evidence="3 4">Y9602</strain>
        <plasmid evidence="3">pRAHAQ02</plasmid>
    </source>
</reference>
<dbReference type="GO" id="GO:0030975">
    <property type="term" value="F:thiamine binding"/>
    <property type="evidence" value="ECO:0007669"/>
    <property type="project" value="TreeGrafter"/>
</dbReference>
<protein>
    <submittedName>
        <fullName evidence="3">Extracellular solute-binding protein family 1</fullName>
    </submittedName>
</protein>
<dbReference type="GO" id="GO:0030288">
    <property type="term" value="C:outer membrane-bounded periplasmic space"/>
    <property type="evidence" value="ECO:0007669"/>
    <property type="project" value="TreeGrafter"/>
</dbReference>
<keyword evidence="3" id="KW-0614">Plasmid</keyword>
<keyword evidence="1 2" id="KW-0732">Signal</keyword>
<reference evidence="4" key="1">
    <citation type="submission" date="2011-01" db="EMBL/GenBank/DDBJ databases">
        <title>Complete sequence of plasmid2 of Rahnella sp. Y9602.</title>
        <authorList>
            <consortium name="US DOE Joint Genome Institute"/>
            <person name="Lucas S."/>
            <person name="Copeland A."/>
            <person name="Lapidus A."/>
            <person name="Cheng J.-F."/>
            <person name="Goodwin L."/>
            <person name="Pitluck S."/>
            <person name="Lu M."/>
            <person name="Detter J.C."/>
            <person name="Han C."/>
            <person name="Tapia R."/>
            <person name="Land M."/>
            <person name="Hauser L."/>
            <person name="Kyrpides N."/>
            <person name="Ivanova N."/>
            <person name="Ovchinnikova G."/>
            <person name="Pagani I."/>
            <person name="Sobecky P.A."/>
            <person name="Martinez R.J."/>
            <person name="Woyke T."/>
        </authorList>
    </citation>
    <scope>NUCLEOTIDE SEQUENCE [LARGE SCALE GENOMIC DNA]</scope>
    <source>
        <strain evidence="4">Y9602</strain>
        <plasmid evidence="4">pRAHAQ02</plasmid>
    </source>
</reference>
<dbReference type="PANTHER" id="PTHR30006">
    <property type="entry name" value="THIAMINE-BINDING PERIPLASMIC PROTEIN-RELATED"/>
    <property type="match status" value="1"/>
</dbReference>
<evidence type="ECO:0000313" key="4">
    <source>
        <dbReference type="Proteomes" id="UP000007257"/>
    </source>
</evidence>